<dbReference type="EMBL" id="AWSO01001361">
    <property type="protein sequence ID" value="ESK84148.1"/>
    <property type="molecule type" value="Genomic_DNA"/>
</dbReference>
<organism evidence="1 2">
    <name type="scientific">Moniliophthora roreri (strain MCA 2997)</name>
    <name type="common">Cocoa frosty pod rot fungus</name>
    <name type="synonym">Crinipellis roreri</name>
    <dbReference type="NCBI Taxonomy" id="1381753"/>
    <lineage>
        <taxon>Eukaryota</taxon>
        <taxon>Fungi</taxon>
        <taxon>Dikarya</taxon>
        <taxon>Basidiomycota</taxon>
        <taxon>Agaricomycotina</taxon>
        <taxon>Agaricomycetes</taxon>
        <taxon>Agaricomycetidae</taxon>
        <taxon>Agaricales</taxon>
        <taxon>Marasmiineae</taxon>
        <taxon>Marasmiaceae</taxon>
        <taxon>Moniliophthora</taxon>
    </lineage>
</organism>
<dbReference type="Pfam" id="PF14388">
    <property type="entry name" value="DUF4419"/>
    <property type="match status" value="1"/>
</dbReference>
<dbReference type="OrthoDB" id="9978173at2759"/>
<gene>
    <name evidence="1" type="ORF">Moror_17017</name>
</gene>
<dbReference type="PANTHER" id="PTHR31252">
    <property type="entry name" value="DUF4419 DOMAIN-CONTAINING PROTEIN"/>
    <property type="match status" value="1"/>
</dbReference>
<dbReference type="PANTHER" id="PTHR31252:SF11">
    <property type="entry name" value="DUF4419 DOMAIN-CONTAINING PROTEIN"/>
    <property type="match status" value="1"/>
</dbReference>
<accession>V2WBJ3</accession>
<name>V2WBJ3_MONRO</name>
<dbReference type="KEGG" id="mrr:Moror_17017"/>
<keyword evidence="2" id="KW-1185">Reference proteome</keyword>
<comment type="caution">
    <text evidence="1">The sequence shown here is derived from an EMBL/GenBank/DDBJ whole genome shotgun (WGS) entry which is preliminary data.</text>
</comment>
<protein>
    <submittedName>
        <fullName evidence="1">Uncharacterized protein</fullName>
    </submittedName>
</protein>
<dbReference type="AlphaFoldDB" id="V2WBJ3"/>
<sequence>MTQAWGEQKTTWILERCLSPFAQRNTLLSRTHYQKEPCKISPHSSFSALRATISIKDPTNSFESHPYEKEPIIACSNGFVHAVAEAYANHRALSIRPDDVWIAILTQFSFFVNANAERLRSSFIAHKDKKELEVATFSDRYTVDFGYLCKKMADQLRENVTDPALCDWILPDFTTTTKNDGLVSAVVMMATLKKYFDYTLVAILCGIPRVTLEGDQADWEKLFIRIEKLKEYGNETTQWYHLLRPVLSRFIAAFDDPYGRKNLDFWRRVAHYHSEGCGQTFLSGWLTAFCVFDVDGKWLGNPVELRDKSVFSVPRFFDFGRAVDVKLDDNGVIFEATMVAGTVGFRVCKSHLDKPVPGWWIFTQRDPKLRGRGDEEKKQEMEAVLARIRKTDFW</sequence>
<reference evidence="1 2" key="1">
    <citation type="journal article" date="2014" name="BMC Genomics">
        <title>Genome and secretome analysis of the hemibiotrophic fungal pathogen, Moniliophthora roreri, which causes frosty pod rot disease of cacao: mechanisms of the biotrophic and necrotrophic phases.</title>
        <authorList>
            <person name="Meinhardt L.W."/>
            <person name="Costa G.G.L."/>
            <person name="Thomazella D.P.T."/>
            <person name="Teixeira P.J.P.L."/>
            <person name="Carazzolle M.F."/>
            <person name="Schuster S.C."/>
            <person name="Carlson J.E."/>
            <person name="Guiltinan M.J."/>
            <person name="Mieczkowski P."/>
            <person name="Farmer A."/>
            <person name="Ramaraj T."/>
            <person name="Crozier J."/>
            <person name="Davis R.E."/>
            <person name="Shao J."/>
            <person name="Melnick R.L."/>
            <person name="Pereira G.A.G."/>
            <person name="Bailey B.A."/>
        </authorList>
    </citation>
    <scope>NUCLEOTIDE SEQUENCE [LARGE SCALE GENOMIC DNA]</scope>
    <source>
        <strain evidence="1 2">MCA 2997</strain>
    </source>
</reference>
<proteinExistence type="predicted"/>
<dbReference type="InterPro" id="IPR025533">
    <property type="entry name" value="DUF4419"/>
</dbReference>
<dbReference type="Proteomes" id="UP000017559">
    <property type="component" value="Unassembled WGS sequence"/>
</dbReference>
<evidence type="ECO:0000313" key="1">
    <source>
        <dbReference type="EMBL" id="ESK84148.1"/>
    </source>
</evidence>
<evidence type="ECO:0000313" key="2">
    <source>
        <dbReference type="Proteomes" id="UP000017559"/>
    </source>
</evidence>
<dbReference type="HOGENOM" id="CLU_037155_2_0_1"/>